<evidence type="ECO:0000256" key="10">
    <source>
        <dbReference type="ARBA" id="ARBA00023004"/>
    </source>
</evidence>
<keyword evidence="6" id="KW-0349">Heme</keyword>
<keyword evidence="7 13" id="KW-0812">Transmembrane</keyword>
<evidence type="ECO:0000256" key="8">
    <source>
        <dbReference type="ARBA" id="ARBA00022723"/>
    </source>
</evidence>
<comment type="subcellular location">
    <subcellularLocation>
        <location evidence="3">Membrane</location>
    </subcellularLocation>
</comment>
<dbReference type="InterPro" id="IPR000701">
    <property type="entry name" value="SuccDH_FuR_B_TM-su"/>
</dbReference>
<evidence type="ECO:0000256" key="11">
    <source>
        <dbReference type="ARBA" id="ARBA00023136"/>
    </source>
</evidence>
<dbReference type="RefSeq" id="WP_169262527.1">
    <property type="nucleotide sequence ID" value="NZ_WTVQ01000061.1"/>
</dbReference>
<keyword evidence="11 13" id="KW-0472">Membrane</keyword>
<comment type="similarity">
    <text evidence="4">Belongs to the cytochrome b560 family.</text>
</comment>
<dbReference type="PANTHER" id="PTHR10978:SF5">
    <property type="entry name" value="SUCCINATE DEHYDROGENASE CYTOCHROME B560 SUBUNIT, MITOCHONDRIAL"/>
    <property type="match status" value="1"/>
</dbReference>
<proteinExistence type="inferred from homology"/>
<evidence type="ECO:0000256" key="1">
    <source>
        <dbReference type="ARBA" id="ARBA00001971"/>
    </source>
</evidence>
<accession>A0ABX1QGE9</accession>
<keyword evidence="8" id="KW-0479">Metal-binding</keyword>
<evidence type="ECO:0000256" key="2">
    <source>
        <dbReference type="ARBA" id="ARBA00004050"/>
    </source>
</evidence>
<evidence type="ECO:0000256" key="9">
    <source>
        <dbReference type="ARBA" id="ARBA00022989"/>
    </source>
</evidence>
<dbReference type="InterPro" id="IPR034804">
    <property type="entry name" value="SQR/QFR_C/D"/>
</dbReference>
<dbReference type="InterPro" id="IPR014314">
    <property type="entry name" value="Succ_DH_cytb556"/>
</dbReference>
<dbReference type="Pfam" id="PF01127">
    <property type="entry name" value="Sdh_cyt"/>
    <property type="match status" value="1"/>
</dbReference>
<keyword evidence="9 13" id="KW-1133">Transmembrane helix</keyword>
<organism evidence="14 15">
    <name type="scientific">Aromatoleum diolicum</name>
    <dbReference type="NCBI Taxonomy" id="75796"/>
    <lineage>
        <taxon>Bacteria</taxon>
        <taxon>Pseudomonadati</taxon>
        <taxon>Pseudomonadota</taxon>
        <taxon>Betaproteobacteria</taxon>
        <taxon>Rhodocyclales</taxon>
        <taxon>Rhodocyclaceae</taxon>
        <taxon>Aromatoleum</taxon>
    </lineage>
</organism>
<keyword evidence="15" id="KW-1185">Reference proteome</keyword>
<comment type="subunit">
    <text evidence="12">Part of an enzyme complex containing four subunits: a flavoprotein, an iron-sulfur protein, plus two membrane-anchoring proteins, SdhC and SdhD. The complex can form homotrimers.</text>
</comment>
<dbReference type="NCBIfam" id="TIGR02970">
    <property type="entry name" value="succ_dehyd_cytB"/>
    <property type="match status" value="1"/>
</dbReference>
<reference evidence="14 15" key="1">
    <citation type="submission" date="2019-12" db="EMBL/GenBank/DDBJ databases">
        <title>Comparative genomics gives insights into the taxonomy of the Azoarcus-Aromatoleum group and reveals separate origins of nif in the plant-associated Azoarcus and non-plant-associated Aromatoleum sub-groups.</title>
        <authorList>
            <person name="Lafos M."/>
            <person name="Maluk M."/>
            <person name="Batista M."/>
            <person name="Junghare M."/>
            <person name="Carmona M."/>
            <person name="Faoro H."/>
            <person name="Cruz L.M."/>
            <person name="Battistoni F."/>
            <person name="De Souza E."/>
            <person name="Pedrosa F."/>
            <person name="Chen W.-M."/>
            <person name="Poole P.S."/>
            <person name="Dixon R.A."/>
            <person name="James E.K."/>
        </authorList>
    </citation>
    <scope>NUCLEOTIDE SEQUENCE [LARGE SCALE GENOMIC DNA]</scope>
    <source>
        <strain evidence="14 15">22Lin</strain>
    </source>
</reference>
<feature type="transmembrane region" description="Helical" evidence="13">
    <location>
        <begin position="107"/>
        <end position="127"/>
    </location>
</feature>
<dbReference type="CDD" id="cd03499">
    <property type="entry name" value="SQR_TypeC_SdhC"/>
    <property type="match status" value="1"/>
</dbReference>
<comment type="caution">
    <text evidence="14">The sequence shown here is derived from an EMBL/GenBank/DDBJ whole genome shotgun (WGS) entry which is preliminary data.</text>
</comment>
<evidence type="ECO:0000256" key="5">
    <source>
        <dbReference type="ARBA" id="ARBA00020076"/>
    </source>
</evidence>
<evidence type="ECO:0000256" key="6">
    <source>
        <dbReference type="ARBA" id="ARBA00022617"/>
    </source>
</evidence>
<comment type="function">
    <text evidence="2">Membrane-anchoring subunit of succinate dehydrogenase (SDH).</text>
</comment>
<gene>
    <name evidence="14" type="primary">sdhC</name>
    <name evidence="14" type="ORF">GPA25_21795</name>
</gene>
<dbReference type="Gene3D" id="1.20.1300.10">
    <property type="entry name" value="Fumarate reductase/succinate dehydrogenase, transmembrane subunit"/>
    <property type="match status" value="1"/>
</dbReference>
<evidence type="ECO:0000256" key="12">
    <source>
        <dbReference type="ARBA" id="ARBA00025912"/>
    </source>
</evidence>
<sequence>MRARSAGAPKFLNLSQIRFPIGAIASIGHRLSGVLLMVSLPLLALALDRSLRSEPEFAALRDLVSAPWRALLLVILVWAAAHHLFAGVRHLLADIGVGSRLAQARTSAWAVIVAAGIIALAAALRWLS</sequence>
<dbReference type="PIRSF" id="PIRSF000178">
    <property type="entry name" value="SDH_cyt_b560"/>
    <property type="match status" value="1"/>
</dbReference>
<dbReference type="Proteomes" id="UP000648984">
    <property type="component" value="Unassembled WGS sequence"/>
</dbReference>
<keyword evidence="10" id="KW-0408">Iron</keyword>
<dbReference type="EMBL" id="WTVQ01000061">
    <property type="protein sequence ID" value="NMG77388.1"/>
    <property type="molecule type" value="Genomic_DNA"/>
</dbReference>
<evidence type="ECO:0000313" key="14">
    <source>
        <dbReference type="EMBL" id="NMG77388.1"/>
    </source>
</evidence>
<dbReference type="SUPFAM" id="SSF81343">
    <property type="entry name" value="Fumarate reductase respiratory complex transmembrane subunits"/>
    <property type="match status" value="1"/>
</dbReference>
<feature type="transmembrane region" description="Helical" evidence="13">
    <location>
        <begin position="66"/>
        <end position="86"/>
    </location>
</feature>
<evidence type="ECO:0000256" key="4">
    <source>
        <dbReference type="ARBA" id="ARBA00007244"/>
    </source>
</evidence>
<evidence type="ECO:0000313" key="15">
    <source>
        <dbReference type="Proteomes" id="UP000648984"/>
    </source>
</evidence>
<evidence type="ECO:0000256" key="7">
    <source>
        <dbReference type="ARBA" id="ARBA00022692"/>
    </source>
</evidence>
<comment type="cofactor">
    <cofactor evidence="1">
        <name>heme</name>
        <dbReference type="ChEBI" id="CHEBI:30413"/>
    </cofactor>
</comment>
<evidence type="ECO:0000256" key="3">
    <source>
        <dbReference type="ARBA" id="ARBA00004370"/>
    </source>
</evidence>
<evidence type="ECO:0000256" key="13">
    <source>
        <dbReference type="SAM" id="Phobius"/>
    </source>
</evidence>
<name>A0ABX1QGE9_9RHOO</name>
<dbReference type="PANTHER" id="PTHR10978">
    <property type="entry name" value="SUCCINATE DEHYDROGENASE CYTOCHROME B560 SUBUNIT"/>
    <property type="match status" value="1"/>
</dbReference>
<protein>
    <recommendedName>
        <fullName evidence="5">Succinate dehydrogenase cytochrome b556 subunit</fullName>
    </recommendedName>
</protein>